<evidence type="ECO:0000256" key="1">
    <source>
        <dbReference type="SAM" id="Phobius"/>
    </source>
</evidence>
<protein>
    <submittedName>
        <fullName evidence="2">Uncharacterized protein</fullName>
    </submittedName>
</protein>
<feature type="transmembrane region" description="Helical" evidence="1">
    <location>
        <begin position="20"/>
        <end position="41"/>
    </location>
</feature>
<sequence>MSTVLSLLETGRNGWSFVHFQIAAVAVFVVAIVSSVLLFVLRMPKEMKHKSAIYSYSKFFYASFVKPHESDGEGGQQLALESFYKTQVLYPQRTR</sequence>
<organism evidence="2 3">
    <name type="scientific">Emergomyces africanus</name>
    <dbReference type="NCBI Taxonomy" id="1955775"/>
    <lineage>
        <taxon>Eukaryota</taxon>
        <taxon>Fungi</taxon>
        <taxon>Dikarya</taxon>
        <taxon>Ascomycota</taxon>
        <taxon>Pezizomycotina</taxon>
        <taxon>Eurotiomycetes</taxon>
        <taxon>Eurotiomycetidae</taxon>
        <taxon>Onygenales</taxon>
        <taxon>Ajellomycetaceae</taxon>
        <taxon>Emergomyces</taxon>
    </lineage>
</organism>
<proteinExistence type="predicted"/>
<evidence type="ECO:0000313" key="2">
    <source>
        <dbReference type="EMBL" id="OAX76877.1"/>
    </source>
</evidence>
<keyword evidence="1" id="KW-0472">Membrane</keyword>
<dbReference type="Proteomes" id="UP000091918">
    <property type="component" value="Unassembled WGS sequence"/>
</dbReference>
<name>A0A1B7NJS1_9EURO</name>
<reference evidence="2 3" key="1">
    <citation type="submission" date="2015-07" db="EMBL/GenBank/DDBJ databases">
        <title>Emmonsia species relationships and genome sequence.</title>
        <authorList>
            <person name="Cuomo C.A."/>
            <person name="Schwartz I.S."/>
            <person name="Kenyon C."/>
            <person name="de Hoog G.S."/>
            <person name="Govender N.P."/>
            <person name="Botha A."/>
            <person name="Moreno L."/>
            <person name="de Vries M."/>
            <person name="Munoz J.F."/>
            <person name="Stielow J.B."/>
        </authorList>
    </citation>
    <scope>NUCLEOTIDE SEQUENCE [LARGE SCALE GENOMIC DNA]</scope>
    <source>
        <strain evidence="2 3">CBS 136260</strain>
    </source>
</reference>
<evidence type="ECO:0000313" key="3">
    <source>
        <dbReference type="Proteomes" id="UP000091918"/>
    </source>
</evidence>
<dbReference type="STRING" id="1658172.A0A1B7NJS1"/>
<dbReference type="AlphaFoldDB" id="A0A1B7NJS1"/>
<dbReference type="OrthoDB" id="10253390at2759"/>
<gene>
    <name evidence="2" type="ORF">ACJ72_08830</name>
</gene>
<keyword evidence="1" id="KW-1133">Transmembrane helix</keyword>
<dbReference type="EMBL" id="LGUA01004248">
    <property type="protein sequence ID" value="OAX76877.1"/>
    <property type="molecule type" value="Genomic_DNA"/>
</dbReference>
<keyword evidence="3" id="KW-1185">Reference proteome</keyword>
<comment type="caution">
    <text evidence="2">The sequence shown here is derived from an EMBL/GenBank/DDBJ whole genome shotgun (WGS) entry which is preliminary data.</text>
</comment>
<accession>A0A1B7NJS1</accession>
<keyword evidence="1" id="KW-0812">Transmembrane</keyword>